<dbReference type="RefSeq" id="WP_005611666.1">
    <property type="nucleotide sequence ID" value="NZ_CP015230.1"/>
</dbReference>
<name>A0A1B1A1P6_9RHOB</name>
<dbReference type="Proteomes" id="UP000013243">
    <property type="component" value="Chromosome"/>
</dbReference>
<dbReference type="InterPro" id="IPR009506">
    <property type="entry name" value="YjiS-like"/>
</dbReference>
<evidence type="ECO:0000256" key="1">
    <source>
        <dbReference type="SAM" id="Phobius"/>
    </source>
</evidence>
<evidence type="ECO:0000259" key="2">
    <source>
        <dbReference type="Pfam" id="PF06568"/>
    </source>
</evidence>
<protein>
    <recommendedName>
        <fullName evidence="2">YjiS-like domain-containing protein</fullName>
    </recommendedName>
</protein>
<sequence length="76" mass="8793">MTNVTEHPTHLAYLTNRPALPMVAEAAIGFAVLVTKWSVRKRTRRQLSRLDAHQLRDIGLQREDAMREGTLPFWRP</sequence>
<dbReference type="Pfam" id="PF06568">
    <property type="entry name" value="YjiS-like"/>
    <property type="match status" value="1"/>
</dbReference>
<dbReference type="KEGG" id="rmb:K529_006630"/>
<dbReference type="STRING" id="1265309.K529_006630"/>
<dbReference type="AlphaFoldDB" id="A0A1B1A1P6"/>
<evidence type="ECO:0000313" key="3">
    <source>
        <dbReference type="EMBL" id="ANP40436.1"/>
    </source>
</evidence>
<keyword evidence="1" id="KW-1133">Transmembrane helix</keyword>
<dbReference type="EMBL" id="CP015230">
    <property type="protein sequence ID" value="ANP40436.1"/>
    <property type="molecule type" value="Genomic_DNA"/>
</dbReference>
<keyword evidence="1" id="KW-0472">Membrane</keyword>
<gene>
    <name evidence="3" type="ORF">K529_006630</name>
</gene>
<proteinExistence type="predicted"/>
<feature type="transmembrane region" description="Helical" evidence="1">
    <location>
        <begin position="20"/>
        <end position="39"/>
    </location>
</feature>
<reference evidence="3 4" key="1">
    <citation type="journal article" date="2016" name="ISME J.">
        <title>Global occurrence and heterogeneity of the Roseobacter-clade species Ruegeria mobilis.</title>
        <authorList>
            <person name="Sonnenschein E."/>
            <person name="Gram L."/>
        </authorList>
    </citation>
    <scope>NUCLEOTIDE SEQUENCE [LARGE SCALE GENOMIC DNA]</scope>
    <source>
        <strain evidence="3 4">F1926</strain>
    </source>
</reference>
<organism evidence="3 4">
    <name type="scientific">Tritonibacter mobilis F1926</name>
    <dbReference type="NCBI Taxonomy" id="1265309"/>
    <lineage>
        <taxon>Bacteria</taxon>
        <taxon>Pseudomonadati</taxon>
        <taxon>Pseudomonadota</taxon>
        <taxon>Alphaproteobacteria</taxon>
        <taxon>Rhodobacterales</taxon>
        <taxon>Paracoccaceae</taxon>
        <taxon>Tritonibacter</taxon>
    </lineage>
</organism>
<accession>A0A1B1A1P6</accession>
<feature type="domain" description="YjiS-like" evidence="2">
    <location>
        <begin position="34"/>
        <end position="65"/>
    </location>
</feature>
<dbReference type="GeneID" id="28249492"/>
<dbReference type="OrthoDB" id="8005167at2"/>
<evidence type="ECO:0000313" key="4">
    <source>
        <dbReference type="Proteomes" id="UP000013243"/>
    </source>
</evidence>
<keyword evidence="1" id="KW-0812">Transmembrane</keyword>